<evidence type="ECO:0000313" key="4">
    <source>
        <dbReference type="Proteomes" id="UP000480122"/>
    </source>
</evidence>
<sequence length="514" mass="55103">MARRARRCGRALRADASGSGRAIGRAIDAPSTPNGVQEYNADRLFCGAIDVGGCWLDGPVPAILDLPAEQALAFELAAIASAEQLIRRLHADRYRAVQRARELATDVVGVTASSTARDRDMATRSFVAELATTLGQHEASAARLVAEAERLTGPRVATLDALDTGEVAPTQVRSVLELTRGAPAEVADAVERVALDAASAAAAEGVVSTNADVRRRMRRLRERLLPEPLVDRRARAAADRRVCVEAAPDGMAWLSLFLEAERAFAIERRLDVLAGREASDDHRTSAQRATDLAADLLLSGTLVDDAPTRDAVAGPTGAVQPRLNVTVPVLTLLGLDDEPADLEGYGPIDAETARIIAAHAPSMRRILMHPETGATLGYGREHYRAPADLDGFVRVRDGQCRFPGCNRRAERADLDHTTAWAHGGETCAANLAVLCRHHHRLKHEAGWRVALEANGIMRWTSPAGHVLRTHPERRFEPIGAGEGVGPPVTAPTPDTLNHPPHVTLTTPDPAPPPF</sequence>
<feature type="region of interest" description="Disordered" evidence="1">
    <location>
        <begin position="476"/>
        <end position="514"/>
    </location>
</feature>
<evidence type="ECO:0000256" key="1">
    <source>
        <dbReference type="SAM" id="MobiDB-lite"/>
    </source>
</evidence>
<keyword evidence="4" id="KW-1185">Reference proteome</keyword>
<protein>
    <submittedName>
        <fullName evidence="3">DUF222 domain-containing protein</fullName>
    </submittedName>
</protein>
<dbReference type="AlphaFoldDB" id="A0A7C9LFW5"/>
<dbReference type="EMBL" id="WODA01000007">
    <property type="protein sequence ID" value="MUN06575.1"/>
    <property type="molecule type" value="Genomic_DNA"/>
</dbReference>
<dbReference type="Pfam" id="PF02720">
    <property type="entry name" value="DUF222"/>
    <property type="match status" value="1"/>
</dbReference>
<comment type="caution">
    <text evidence="3">The sequence shown here is derived from an EMBL/GenBank/DDBJ whole genome shotgun (WGS) entry which is preliminary data.</text>
</comment>
<name>A0A7C9LFW5_9MICO</name>
<accession>A0A7C9LFW5</accession>
<dbReference type="InterPro" id="IPR003870">
    <property type="entry name" value="DUF222"/>
</dbReference>
<dbReference type="OrthoDB" id="3261064at2"/>
<proteinExistence type="predicted"/>
<evidence type="ECO:0000259" key="2">
    <source>
        <dbReference type="SMART" id="SM00507"/>
    </source>
</evidence>
<evidence type="ECO:0000313" key="3">
    <source>
        <dbReference type="EMBL" id="MUN06575.1"/>
    </source>
</evidence>
<dbReference type="Proteomes" id="UP000480122">
    <property type="component" value="Unassembled WGS sequence"/>
</dbReference>
<reference evidence="3 4" key="1">
    <citation type="submission" date="2019-11" db="EMBL/GenBank/DDBJ databases">
        <title>Agromyces kandeliae sp. nov., isolated from mangrove soil.</title>
        <authorList>
            <person name="Wang R."/>
        </authorList>
    </citation>
    <scope>NUCLEOTIDE SEQUENCE [LARGE SCALE GENOMIC DNA]</scope>
    <source>
        <strain evidence="3 4">JCM 11431</strain>
    </source>
</reference>
<organism evidence="3 4">
    <name type="scientific">Agromyces luteolus</name>
    <dbReference type="NCBI Taxonomy" id="88373"/>
    <lineage>
        <taxon>Bacteria</taxon>
        <taxon>Bacillati</taxon>
        <taxon>Actinomycetota</taxon>
        <taxon>Actinomycetes</taxon>
        <taxon>Micrococcales</taxon>
        <taxon>Microbacteriaceae</taxon>
        <taxon>Agromyces</taxon>
    </lineage>
</organism>
<feature type="domain" description="HNH nuclease" evidence="2">
    <location>
        <begin position="388"/>
        <end position="440"/>
    </location>
</feature>
<dbReference type="Gene3D" id="1.10.30.50">
    <property type="match status" value="1"/>
</dbReference>
<dbReference type="InterPro" id="IPR003615">
    <property type="entry name" value="HNH_nuc"/>
</dbReference>
<gene>
    <name evidence="3" type="ORF">GLX25_05515</name>
</gene>
<dbReference type="CDD" id="cd00085">
    <property type="entry name" value="HNHc"/>
    <property type="match status" value="1"/>
</dbReference>
<dbReference type="SMART" id="SM00507">
    <property type="entry name" value="HNHc"/>
    <property type="match status" value="1"/>
</dbReference>